<dbReference type="InterPro" id="IPR016181">
    <property type="entry name" value="Acyl_CoA_acyltransferase"/>
</dbReference>
<accession>A0A1I2FU36</accession>
<feature type="domain" description="N-acetyltransferase" evidence="1">
    <location>
        <begin position="2"/>
        <end position="155"/>
    </location>
</feature>
<dbReference type="CDD" id="cd04301">
    <property type="entry name" value="NAT_SF"/>
    <property type="match status" value="1"/>
</dbReference>
<dbReference type="AlphaFoldDB" id="A0A1I2FU36"/>
<sequence>MYKIKRLTPADRLKYKPLMFQWLYLQLEQSIRSGQGQSRFMLIGAEVADTPVGLAVLELREGAGARHAMLQCLFVAKPWRRKGIASSMLSEVRSLCLEKQIHSLEVYYYSGKSSTEAIEAWLQKEGWTQPLCEAVVFHINSDISRASWLRERPLPSGLELFLWADKKEQELKQSIEAAAAVFPDFLSPFKTFAPLEPSNSLGLLSEQGIQGWTMTYRLTEDTILYDAVYISPEYQQIGLAFYMLARSIRLQLEAGIPYGIFTVNRGTPVMMKLAQQWLAPYSWKTSEKRICYLSLK</sequence>
<evidence type="ECO:0000313" key="2">
    <source>
        <dbReference type="EMBL" id="SFF07951.1"/>
    </source>
</evidence>
<dbReference type="Gene3D" id="3.40.630.30">
    <property type="match status" value="1"/>
</dbReference>
<evidence type="ECO:0000259" key="1">
    <source>
        <dbReference type="PROSITE" id="PS51186"/>
    </source>
</evidence>
<dbReference type="Pfam" id="PF00583">
    <property type="entry name" value="Acetyltransf_1"/>
    <property type="match status" value="1"/>
</dbReference>
<dbReference type="RefSeq" id="WP_046232892.1">
    <property type="nucleotide sequence ID" value="NZ_FONN01000013.1"/>
</dbReference>
<keyword evidence="2" id="KW-0808">Transferase</keyword>
<gene>
    <name evidence="2" type="ORF">SAMN04487969_11368</name>
</gene>
<keyword evidence="3" id="KW-1185">Reference proteome</keyword>
<name>A0A1I2FU36_9BACL</name>
<evidence type="ECO:0000313" key="3">
    <source>
        <dbReference type="Proteomes" id="UP000183410"/>
    </source>
</evidence>
<reference evidence="3" key="1">
    <citation type="submission" date="2016-10" db="EMBL/GenBank/DDBJ databases">
        <authorList>
            <person name="Varghese N."/>
            <person name="Submissions S."/>
        </authorList>
    </citation>
    <scope>NUCLEOTIDE SEQUENCE [LARGE SCALE GENOMIC DNA]</scope>
    <source>
        <strain evidence="3">CGMCC 1.10223</strain>
    </source>
</reference>
<dbReference type="EMBL" id="FONN01000013">
    <property type="protein sequence ID" value="SFF07951.1"/>
    <property type="molecule type" value="Genomic_DNA"/>
</dbReference>
<dbReference type="InterPro" id="IPR000182">
    <property type="entry name" value="GNAT_dom"/>
</dbReference>
<dbReference type="SUPFAM" id="SSF55729">
    <property type="entry name" value="Acyl-CoA N-acyltransferases (Nat)"/>
    <property type="match status" value="2"/>
</dbReference>
<dbReference type="Proteomes" id="UP000183410">
    <property type="component" value="Unassembled WGS sequence"/>
</dbReference>
<protein>
    <submittedName>
        <fullName evidence="2">Acetyltransferase (GNAT) domain-containing protein</fullName>
    </submittedName>
</protein>
<proteinExistence type="predicted"/>
<dbReference type="PROSITE" id="PS51186">
    <property type="entry name" value="GNAT"/>
    <property type="match status" value="1"/>
</dbReference>
<organism evidence="2 3">
    <name type="scientific">Paenibacillus algorifonticola</name>
    <dbReference type="NCBI Taxonomy" id="684063"/>
    <lineage>
        <taxon>Bacteria</taxon>
        <taxon>Bacillati</taxon>
        <taxon>Bacillota</taxon>
        <taxon>Bacilli</taxon>
        <taxon>Bacillales</taxon>
        <taxon>Paenibacillaceae</taxon>
        <taxon>Paenibacillus</taxon>
    </lineage>
</organism>
<dbReference type="GO" id="GO:0016747">
    <property type="term" value="F:acyltransferase activity, transferring groups other than amino-acyl groups"/>
    <property type="evidence" value="ECO:0007669"/>
    <property type="project" value="InterPro"/>
</dbReference>